<organism evidence="1 2">
    <name type="scientific">Virgisporangium aurantiacum</name>
    <dbReference type="NCBI Taxonomy" id="175570"/>
    <lineage>
        <taxon>Bacteria</taxon>
        <taxon>Bacillati</taxon>
        <taxon>Actinomycetota</taxon>
        <taxon>Actinomycetes</taxon>
        <taxon>Micromonosporales</taxon>
        <taxon>Micromonosporaceae</taxon>
        <taxon>Virgisporangium</taxon>
    </lineage>
</organism>
<comment type="caution">
    <text evidence="1">The sequence shown here is derived from an EMBL/GenBank/DDBJ whole genome shotgun (WGS) entry which is preliminary data.</text>
</comment>
<protein>
    <submittedName>
        <fullName evidence="1">Uncharacterized protein</fullName>
    </submittedName>
</protein>
<evidence type="ECO:0000313" key="1">
    <source>
        <dbReference type="EMBL" id="GIJ60411.1"/>
    </source>
</evidence>
<reference evidence="1" key="1">
    <citation type="submission" date="2021-01" db="EMBL/GenBank/DDBJ databases">
        <title>Whole genome shotgun sequence of Virgisporangium aurantiacum NBRC 16421.</title>
        <authorList>
            <person name="Komaki H."/>
            <person name="Tamura T."/>
        </authorList>
    </citation>
    <scope>NUCLEOTIDE SEQUENCE</scope>
    <source>
        <strain evidence="1">NBRC 16421</strain>
    </source>
</reference>
<dbReference type="AlphaFoldDB" id="A0A8J3ZF19"/>
<gene>
    <name evidence="1" type="ORF">Vau01_079270</name>
</gene>
<keyword evidence="2" id="KW-1185">Reference proteome</keyword>
<dbReference type="Proteomes" id="UP000612585">
    <property type="component" value="Unassembled WGS sequence"/>
</dbReference>
<dbReference type="Pfam" id="PF19892">
    <property type="entry name" value="DUF6365"/>
    <property type="match status" value="1"/>
</dbReference>
<sequence>MKLMYFALNPVGAGEVVIALNLVDQLAPAGITGHFVVTPSSETMIKESGLPYTVVDQAMGPAVRDVIDHAVREARPDALVLADYFTYWARLDKQHGIDPWFIEEYGLPILPIDTWEWESTSFRIDLTSDVAPPVSRKILEMPAHLRPVPLGRPDAGDSRYGLPYRLATRTDRVSDATRREVFDSLGLGAGDRLLLVPSSAWQQHPVGHFGELFRKVAQQVPELLAHYLRQLPESTHFVLVGDVAPPMHALPAGRTHVLPPCPPARYSNLLGSADAVLTLSHPAMTMVRAVLADVPGMVLTNGFGVNGGADVDRVDAAVGGLTPAVRDWLTGIGRLYPFRMWPMSFHTFMAPLLADNPYLDAVSTVELLDERAVVSGLSDLLSDGPTRERAAAGRAAYRRAVDALPDTREVFATAAARSGLRV</sequence>
<accession>A0A8J3ZF19</accession>
<proteinExistence type="predicted"/>
<dbReference type="EMBL" id="BOPG01000054">
    <property type="protein sequence ID" value="GIJ60411.1"/>
    <property type="molecule type" value="Genomic_DNA"/>
</dbReference>
<name>A0A8J3ZF19_9ACTN</name>
<dbReference type="RefSeq" id="WP_204004689.1">
    <property type="nucleotide sequence ID" value="NZ_BOPG01000054.1"/>
</dbReference>
<evidence type="ECO:0000313" key="2">
    <source>
        <dbReference type="Proteomes" id="UP000612585"/>
    </source>
</evidence>
<dbReference type="SUPFAM" id="SSF53756">
    <property type="entry name" value="UDP-Glycosyltransferase/glycogen phosphorylase"/>
    <property type="match status" value="1"/>
</dbReference>
<dbReference type="InterPro" id="IPR045945">
    <property type="entry name" value="DUF6365"/>
</dbReference>